<reference evidence="3 4" key="1">
    <citation type="submission" date="2017-09" db="EMBL/GenBank/DDBJ databases">
        <title>Metagenomic Analysis Reveals Denitrifying Candidatus Accumulibacter and Flanking Population as a Source of N2O.</title>
        <authorList>
            <person name="Gao H."/>
            <person name="Mao Y."/>
            <person name="Zhao X."/>
            <person name="Liu W.-T."/>
            <person name="Zhang T."/>
            <person name="Wells G."/>
        </authorList>
    </citation>
    <scope>NUCLEOTIDE SEQUENCE [LARGE SCALE GENOMIC DNA]</scope>
    <source>
        <strain evidence="3">CANDO_2_IC</strain>
    </source>
</reference>
<comment type="caution">
    <text evidence="3">The sequence shown here is derived from an EMBL/GenBank/DDBJ whole genome shotgun (WGS) entry which is preliminary data.</text>
</comment>
<dbReference type="EMBL" id="PDHS01000020">
    <property type="protein sequence ID" value="MQM29180.1"/>
    <property type="molecule type" value="Genomic_DNA"/>
</dbReference>
<dbReference type="PANTHER" id="PTHR41532">
    <property type="entry name" value="FIXS PROTEIN"/>
    <property type="match status" value="1"/>
</dbReference>
<dbReference type="Pfam" id="PF03597">
    <property type="entry name" value="FixS"/>
    <property type="match status" value="1"/>
</dbReference>
<keyword evidence="2" id="KW-0472">Membrane</keyword>
<evidence type="ECO:0000256" key="1">
    <source>
        <dbReference type="SAM" id="MobiDB-lite"/>
    </source>
</evidence>
<keyword evidence="2" id="KW-0812">Transmembrane</keyword>
<accession>A0A6A7RPP5</accession>
<sequence length="69" mass="7827">METLYLLIPISIVLVFLIGIAFWWSLRNGQFDDLEGPAYRILMDDDRAASPPLEKGPDPAPAEDRRRPS</sequence>
<protein>
    <submittedName>
        <fullName evidence="3">Cbb3-type cytochrome oxidase assembly protein CcoS</fullName>
    </submittedName>
</protein>
<dbReference type="InterPro" id="IPR004714">
    <property type="entry name" value="Cyt_oxidase_maturation_cbb3"/>
</dbReference>
<proteinExistence type="predicted"/>
<evidence type="ECO:0000313" key="4">
    <source>
        <dbReference type="Proteomes" id="UP000342300"/>
    </source>
</evidence>
<gene>
    <name evidence="3" type="primary">ccoS</name>
    <name evidence="3" type="ORF">CRU78_00940</name>
</gene>
<dbReference type="Proteomes" id="UP000342300">
    <property type="component" value="Unassembled WGS sequence"/>
</dbReference>
<dbReference type="PANTHER" id="PTHR41532:SF1">
    <property type="entry name" value="FIXS PROTEIN"/>
    <property type="match status" value="1"/>
</dbReference>
<feature type="transmembrane region" description="Helical" evidence="2">
    <location>
        <begin position="6"/>
        <end position="26"/>
    </location>
</feature>
<feature type="region of interest" description="Disordered" evidence="1">
    <location>
        <begin position="46"/>
        <end position="69"/>
    </location>
</feature>
<dbReference type="NCBIfam" id="TIGR00847">
    <property type="entry name" value="ccoS"/>
    <property type="match status" value="1"/>
</dbReference>
<evidence type="ECO:0000313" key="3">
    <source>
        <dbReference type="EMBL" id="MQM29180.1"/>
    </source>
</evidence>
<organism evidence="3 4">
    <name type="scientific">Candidatus Accumulibacter phosphatis</name>
    <dbReference type="NCBI Taxonomy" id="327160"/>
    <lineage>
        <taxon>Bacteria</taxon>
        <taxon>Pseudomonadati</taxon>
        <taxon>Pseudomonadota</taxon>
        <taxon>Betaproteobacteria</taxon>
        <taxon>Candidatus Accumulibacter</taxon>
    </lineage>
</organism>
<name>A0A6A7RPP5_9PROT</name>
<evidence type="ECO:0000256" key="2">
    <source>
        <dbReference type="SAM" id="Phobius"/>
    </source>
</evidence>
<dbReference type="AlphaFoldDB" id="A0A6A7RPP5"/>
<keyword evidence="2" id="KW-1133">Transmembrane helix</keyword>